<protein>
    <submittedName>
        <fullName evidence="1">Uncharacterized protein</fullName>
    </submittedName>
</protein>
<dbReference type="EMBL" id="GBXM01050492">
    <property type="protein sequence ID" value="JAH58085.1"/>
    <property type="molecule type" value="Transcribed_RNA"/>
</dbReference>
<evidence type="ECO:0000313" key="1">
    <source>
        <dbReference type="EMBL" id="JAH58085.1"/>
    </source>
</evidence>
<dbReference type="AlphaFoldDB" id="A0A0E9TYR2"/>
<sequence length="23" mass="2598">MHLLNIVISLWRLVTSSGTMRAV</sequence>
<organism evidence="1">
    <name type="scientific">Anguilla anguilla</name>
    <name type="common">European freshwater eel</name>
    <name type="synonym">Muraena anguilla</name>
    <dbReference type="NCBI Taxonomy" id="7936"/>
    <lineage>
        <taxon>Eukaryota</taxon>
        <taxon>Metazoa</taxon>
        <taxon>Chordata</taxon>
        <taxon>Craniata</taxon>
        <taxon>Vertebrata</taxon>
        <taxon>Euteleostomi</taxon>
        <taxon>Actinopterygii</taxon>
        <taxon>Neopterygii</taxon>
        <taxon>Teleostei</taxon>
        <taxon>Anguilliformes</taxon>
        <taxon>Anguillidae</taxon>
        <taxon>Anguilla</taxon>
    </lineage>
</organism>
<name>A0A0E9TYR2_ANGAN</name>
<reference evidence="1" key="1">
    <citation type="submission" date="2014-11" db="EMBL/GenBank/DDBJ databases">
        <authorList>
            <person name="Amaro Gonzalez C."/>
        </authorList>
    </citation>
    <scope>NUCLEOTIDE SEQUENCE</scope>
</reference>
<reference evidence="1" key="2">
    <citation type="journal article" date="2015" name="Fish Shellfish Immunol.">
        <title>Early steps in the European eel (Anguilla anguilla)-Vibrio vulnificus interaction in the gills: Role of the RtxA13 toxin.</title>
        <authorList>
            <person name="Callol A."/>
            <person name="Pajuelo D."/>
            <person name="Ebbesson L."/>
            <person name="Teles M."/>
            <person name="MacKenzie S."/>
            <person name="Amaro C."/>
        </authorList>
    </citation>
    <scope>NUCLEOTIDE SEQUENCE</scope>
</reference>
<proteinExistence type="predicted"/>
<dbReference type="EMBL" id="GBXM01046700">
    <property type="protein sequence ID" value="JAH61877.1"/>
    <property type="molecule type" value="Transcribed_RNA"/>
</dbReference>
<accession>A0A0E9TYR2</accession>